<feature type="binding site" evidence="8">
    <location>
        <position position="81"/>
    </location>
    <ligand>
        <name>Na(+)</name>
        <dbReference type="ChEBI" id="CHEBI:29101"/>
        <label>1</label>
    </ligand>
</feature>
<feature type="compositionally biased region" description="Low complexity" evidence="10">
    <location>
        <begin position="672"/>
        <end position="682"/>
    </location>
</feature>
<evidence type="ECO:0000313" key="13">
    <source>
        <dbReference type="Proteomes" id="UP000752171"/>
    </source>
</evidence>
<dbReference type="AlphaFoldDB" id="A0A8T2L4A9"/>
<feature type="transmembrane region" description="Helical" evidence="11">
    <location>
        <begin position="104"/>
        <end position="126"/>
    </location>
</feature>
<evidence type="ECO:0000256" key="2">
    <source>
        <dbReference type="ARBA" id="ARBA00022448"/>
    </source>
</evidence>
<dbReference type="GO" id="GO:0005886">
    <property type="term" value="C:plasma membrane"/>
    <property type="evidence" value="ECO:0007669"/>
    <property type="project" value="InterPro"/>
</dbReference>
<comment type="caution">
    <text evidence="12">The sequence shown here is derived from an EMBL/GenBank/DDBJ whole genome shotgun (WGS) entry which is preliminary data.</text>
</comment>
<feature type="binding site" evidence="8">
    <location>
        <position position="84"/>
    </location>
    <ligand>
        <name>Na(+)</name>
        <dbReference type="ChEBI" id="CHEBI:29101"/>
        <label>1</label>
    </ligand>
</feature>
<keyword evidence="5 11" id="KW-1133">Transmembrane helix</keyword>
<dbReference type="PROSITE" id="PS50267">
    <property type="entry name" value="NA_NEUROTRAN_SYMP_3"/>
    <property type="match status" value="1"/>
</dbReference>
<reference evidence="12 13" key="1">
    <citation type="submission" date="2021-07" db="EMBL/GenBank/DDBJ databases">
        <authorList>
            <person name="Imarazene B."/>
            <person name="Zahm M."/>
            <person name="Klopp C."/>
            <person name="Cabau C."/>
            <person name="Beille S."/>
            <person name="Jouanno E."/>
            <person name="Castinel A."/>
            <person name="Lluch J."/>
            <person name="Gil L."/>
            <person name="Kuchtly C."/>
            <person name="Lopez Roques C."/>
            <person name="Donnadieu C."/>
            <person name="Parrinello H."/>
            <person name="Journot L."/>
            <person name="Du K."/>
            <person name="Schartl M."/>
            <person name="Retaux S."/>
            <person name="Guiguen Y."/>
        </authorList>
    </citation>
    <scope>NUCLEOTIDE SEQUENCE [LARGE SCALE GENOMIC DNA]</scope>
    <source>
        <strain evidence="12">Pach_M1</strain>
        <tissue evidence="12">Testis</tissue>
    </source>
</reference>
<feature type="binding site" evidence="8">
    <location>
        <position position="346"/>
    </location>
    <ligand>
        <name>Na(+)</name>
        <dbReference type="ChEBI" id="CHEBI:29101"/>
        <label>1</label>
    </ligand>
</feature>
<comment type="similarity">
    <text evidence="9">Belongs to the sodium:neurotransmitter symporter (SNF) (TC 2.A.22) family.</text>
</comment>
<feature type="transmembrane region" description="Helical" evidence="11">
    <location>
        <begin position="73"/>
        <end position="92"/>
    </location>
</feature>
<feature type="region of interest" description="Disordered" evidence="10">
    <location>
        <begin position="658"/>
        <end position="704"/>
    </location>
</feature>
<dbReference type="GO" id="GO:0015820">
    <property type="term" value="P:L-leucine transport"/>
    <property type="evidence" value="ECO:0007669"/>
    <property type="project" value="TreeGrafter"/>
</dbReference>
<feature type="transmembrane region" description="Helical" evidence="11">
    <location>
        <begin position="537"/>
        <end position="558"/>
    </location>
</feature>
<dbReference type="PROSITE" id="PS00754">
    <property type="entry name" value="NA_NEUROTRAN_SYMP_2"/>
    <property type="match status" value="1"/>
</dbReference>
<organism evidence="12 13">
    <name type="scientific">Astyanax mexicanus</name>
    <name type="common">Blind cave fish</name>
    <name type="synonym">Astyanax fasciatus mexicanus</name>
    <dbReference type="NCBI Taxonomy" id="7994"/>
    <lineage>
        <taxon>Eukaryota</taxon>
        <taxon>Metazoa</taxon>
        <taxon>Chordata</taxon>
        <taxon>Craniata</taxon>
        <taxon>Vertebrata</taxon>
        <taxon>Euteleostomi</taxon>
        <taxon>Actinopterygii</taxon>
        <taxon>Neopterygii</taxon>
        <taxon>Teleostei</taxon>
        <taxon>Ostariophysi</taxon>
        <taxon>Characiformes</taxon>
        <taxon>Characoidei</taxon>
        <taxon>Acestrorhamphidae</taxon>
        <taxon>Acestrorhamphinae</taxon>
        <taxon>Astyanax</taxon>
    </lineage>
</organism>
<feature type="binding site" evidence="8">
    <location>
        <position position="478"/>
    </location>
    <ligand>
        <name>Na(+)</name>
        <dbReference type="ChEBI" id="CHEBI:29101"/>
        <label>1</label>
    </ligand>
</feature>
<dbReference type="Pfam" id="PF00209">
    <property type="entry name" value="SNF"/>
    <property type="match status" value="1"/>
</dbReference>
<keyword evidence="8" id="KW-0915">Sodium</keyword>
<feature type="transmembrane region" description="Helical" evidence="11">
    <location>
        <begin position="618"/>
        <end position="643"/>
    </location>
</feature>
<dbReference type="SUPFAM" id="SSF161070">
    <property type="entry name" value="SNF-like"/>
    <property type="match status" value="1"/>
</dbReference>
<gene>
    <name evidence="12" type="primary">SLC6A15</name>
    <name evidence="12" type="ORF">AMEX_G21201</name>
</gene>
<dbReference type="Proteomes" id="UP000752171">
    <property type="component" value="Unassembled WGS sequence"/>
</dbReference>
<dbReference type="OrthoDB" id="6581954at2759"/>
<accession>A0A8T2L4A9</accession>
<keyword evidence="6 11" id="KW-0472">Membrane</keyword>
<feature type="transmembrane region" description="Helical" evidence="11">
    <location>
        <begin position="307"/>
        <end position="328"/>
    </location>
</feature>
<name>A0A8T2L4A9_ASTMX</name>
<keyword evidence="2 9" id="KW-0813">Transport</keyword>
<evidence type="ECO:0000256" key="9">
    <source>
        <dbReference type="RuleBase" id="RU003732"/>
    </source>
</evidence>
<keyword evidence="7" id="KW-0325">Glycoprotein</keyword>
<feature type="transmembrane region" description="Helical" evidence="11">
    <location>
        <begin position="500"/>
        <end position="517"/>
    </location>
</feature>
<evidence type="ECO:0000256" key="11">
    <source>
        <dbReference type="SAM" id="Phobius"/>
    </source>
</evidence>
<keyword evidence="8" id="KW-0479">Metal-binding</keyword>
<evidence type="ECO:0000313" key="12">
    <source>
        <dbReference type="EMBL" id="KAG9264865.1"/>
    </source>
</evidence>
<evidence type="ECO:0000256" key="6">
    <source>
        <dbReference type="ARBA" id="ARBA00023136"/>
    </source>
</evidence>
<dbReference type="PRINTS" id="PR00176">
    <property type="entry name" value="NANEUSMPORT"/>
</dbReference>
<evidence type="ECO:0000256" key="3">
    <source>
        <dbReference type="ARBA" id="ARBA00022692"/>
    </source>
</evidence>
<feature type="transmembrane region" description="Helical" evidence="11">
    <location>
        <begin position="147"/>
        <end position="174"/>
    </location>
</feature>
<feature type="transmembrane region" description="Helical" evidence="11">
    <location>
        <begin position="229"/>
        <end position="246"/>
    </location>
</feature>
<proteinExistence type="inferred from homology"/>
<comment type="subcellular location">
    <subcellularLocation>
        <location evidence="1">Membrane</location>
        <topology evidence="1">Multi-pass membrane protein</topology>
    </subcellularLocation>
</comment>
<evidence type="ECO:0000256" key="10">
    <source>
        <dbReference type="SAM" id="MobiDB-lite"/>
    </source>
</evidence>
<evidence type="ECO:0000256" key="8">
    <source>
        <dbReference type="PIRSR" id="PIRSR600175-1"/>
    </source>
</evidence>
<dbReference type="PANTHER" id="PTHR11616">
    <property type="entry name" value="SODIUM/CHLORIDE DEPENDENT TRANSPORTER"/>
    <property type="match status" value="1"/>
</dbReference>
<evidence type="ECO:0000256" key="1">
    <source>
        <dbReference type="ARBA" id="ARBA00004141"/>
    </source>
</evidence>
<feature type="compositionally biased region" description="Basic and acidic residues" evidence="10">
    <location>
        <begin position="683"/>
        <end position="698"/>
    </location>
</feature>
<sequence length="717" mass="79632">MNISKTIMSTDSQDLDNKVTVSKEVGLSIEDPCADSLNESSLALSAPAEDAAQQAEEGTVTDEDERPAWSSKFLYILAQVGFSVGLGNVWRFPYLCQKNGGGAFLVPYVILLLLIGIPLFFLELAVGQLIRRGCIGVWNHISPRLGGIGFASFVAGFFAALYYNVIVGWSIFYFTQSFQEPLPWKDCPLITNATGSYIVPECEKSSATTYYWYREALDISNSISESGGLNWKMTLCLLGAWIIVCLSMMKGIQTSGKVVYFSSLFPYLVLFCFLVRAMLLEGSVDGIVHMFTPKIEIMLDPTVWRDAAIQIFFALGLGCGGVIAFSSYNKKDNNCHSDAVLVSFINFFTSILATLVVFAVLGFKANIVTTKCVELNTQKIVGYLGTEISYDVIPPHIDFSKVSREDYQQIIGVIRGVKENDFSQLGLDSCDITEELNQGVQGTGLAFIAFTEAMTHFPGSPFWSVMFFLMLTSLGLGSMFGNMEGIITPIVDTFKIRKEYITVGCCILSFFVGLMFVQRSGNYFVSMMDEYSASLPLLPIVFLENVAVAWIYGTDRFYEDLKEMLGFRPFRVYYYMWKYITPLLLLAMLVASLVQMGLAPPTYTAWIQELAQEQSLSFPPWGLAVCITLMVIAILPLPVVFCLRHCNIKNKNAIMKESARHTREDEEEGKASSSMTSSSSSSSRKESSSRQTDHETNSHDSANYVVVDITEMTESVV</sequence>
<evidence type="ECO:0000256" key="5">
    <source>
        <dbReference type="ARBA" id="ARBA00022989"/>
    </source>
</evidence>
<dbReference type="GO" id="GO:0005298">
    <property type="term" value="F:proline:sodium symporter activity"/>
    <property type="evidence" value="ECO:0007669"/>
    <property type="project" value="TreeGrafter"/>
</dbReference>
<dbReference type="PANTHER" id="PTHR11616:SF101">
    <property type="entry name" value="SODIUM-DEPENDENT NEUTRAL AMINO ACID TRANSPORTER B(0)AT2"/>
    <property type="match status" value="1"/>
</dbReference>
<dbReference type="InterPro" id="IPR037272">
    <property type="entry name" value="SNS_sf"/>
</dbReference>
<dbReference type="InterPro" id="IPR002438">
    <property type="entry name" value="Neutral_aa_SLC6"/>
</dbReference>
<dbReference type="InterPro" id="IPR000175">
    <property type="entry name" value="Na/ntran_symport"/>
</dbReference>
<feature type="binding site" evidence="8">
    <location>
        <position position="88"/>
    </location>
    <ligand>
        <name>Na(+)</name>
        <dbReference type="ChEBI" id="CHEBI:29101"/>
        <label>1</label>
    </ligand>
</feature>
<feature type="transmembrane region" description="Helical" evidence="11">
    <location>
        <begin position="340"/>
        <end position="361"/>
    </location>
</feature>
<dbReference type="PROSITE" id="PS00610">
    <property type="entry name" value="NA_NEUROTRAN_SYMP_1"/>
    <property type="match status" value="1"/>
</dbReference>
<evidence type="ECO:0000256" key="7">
    <source>
        <dbReference type="ARBA" id="ARBA00023180"/>
    </source>
</evidence>
<dbReference type="PRINTS" id="PR01206">
    <property type="entry name" value="ORPHTRNSPORT"/>
</dbReference>
<feature type="transmembrane region" description="Helical" evidence="11">
    <location>
        <begin position="258"/>
        <end position="279"/>
    </location>
</feature>
<evidence type="ECO:0000256" key="4">
    <source>
        <dbReference type="ARBA" id="ARBA00022847"/>
    </source>
</evidence>
<keyword evidence="3 9" id="KW-0812">Transmembrane</keyword>
<dbReference type="EMBL" id="JAICCE010000018">
    <property type="protein sequence ID" value="KAG9264865.1"/>
    <property type="molecule type" value="Genomic_DNA"/>
</dbReference>
<keyword evidence="4 9" id="KW-0769">Symport</keyword>
<protein>
    <recommendedName>
        <fullName evidence="9">Transporter</fullName>
    </recommendedName>
</protein>
<feature type="transmembrane region" description="Helical" evidence="11">
    <location>
        <begin position="462"/>
        <end position="480"/>
    </location>
</feature>
<dbReference type="GO" id="GO:0046872">
    <property type="term" value="F:metal ion binding"/>
    <property type="evidence" value="ECO:0007669"/>
    <property type="project" value="UniProtKB-KW"/>
</dbReference>
<feature type="transmembrane region" description="Helical" evidence="11">
    <location>
        <begin position="579"/>
        <end position="598"/>
    </location>
</feature>
<dbReference type="NCBIfam" id="NF037979">
    <property type="entry name" value="Na_transp"/>
    <property type="match status" value="1"/>
</dbReference>
<feature type="binding site" evidence="8">
    <location>
        <position position="474"/>
    </location>
    <ligand>
        <name>Na(+)</name>
        <dbReference type="ChEBI" id="CHEBI:29101"/>
        <label>1</label>
    </ligand>
</feature>